<evidence type="ECO:0000313" key="3">
    <source>
        <dbReference type="EMBL" id="NKN34722.1"/>
    </source>
</evidence>
<evidence type="ECO:0000259" key="2">
    <source>
        <dbReference type="Pfam" id="PF13340"/>
    </source>
</evidence>
<protein>
    <submittedName>
        <fullName evidence="3">IS5 family transposase</fullName>
    </submittedName>
</protein>
<dbReference type="RefSeq" id="WP_168671087.1">
    <property type="nucleotide sequence ID" value="NZ_JAAXKX010000047.1"/>
</dbReference>
<gene>
    <name evidence="3" type="ORF">HF203_16035</name>
</gene>
<dbReference type="Pfam" id="PF01609">
    <property type="entry name" value="DDE_Tnp_1"/>
    <property type="match status" value="1"/>
</dbReference>
<reference evidence="3 4" key="1">
    <citation type="submission" date="2020-04" db="EMBL/GenBank/DDBJ databases">
        <title>Draft Whole-Genome sequence of Marichromatium bheemlicum DSM 18632, type strain.</title>
        <authorList>
            <person name="Kyndt J.A."/>
            <person name="Meyer T.E."/>
        </authorList>
    </citation>
    <scope>NUCLEOTIDE SEQUENCE [LARGE SCALE GENOMIC DNA]</scope>
    <source>
        <strain evidence="3 4">DSM 18632</strain>
    </source>
</reference>
<dbReference type="Proteomes" id="UP000740754">
    <property type="component" value="Unassembled WGS sequence"/>
</dbReference>
<dbReference type="EMBL" id="JAAXKX010000047">
    <property type="protein sequence ID" value="NKN34722.1"/>
    <property type="molecule type" value="Genomic_DNA"/>
</dbReference>
<dbReference type="InterPro" id="IPR025161">
    <property type="entry name" value="IS402-like_dom"/>
</dbReference>
<proteinExistence type="predicted"/>
<sequence>MSRRYELPEEAWELIADLFSRPQRTGRPRRDDRLMLNGIFWVLCSGAAWRDLPERFGPWSTVYQRFRDWRDDGTFTKVLERLHIRLREDGLIDLETWMIDSTSIRATRAAAGGGKKGGPQEPLSHALGRSRGGLTTKIHLLCDAKGVPLSFLLSPGQHSDIRHAQPLLDQVRLPSAHRGRPRTRCRQLLADKGYDADDLRRYCDRRGIRPVIPQRKGVRKPKPGRPRTLNKPSYRKRNVIERLFGWLKSCRRIATRYDKLATSFSAMFTLACIRRCLRHYFSYKT</sequence>
<feature type="domain" description="Transposase IS4-like" evidence="1">
    <location>
        <begin position="99"/>
        <end position="273"/>
    </location>
</feature>
<name>A0ABX1IEZ1_9GAMM</name>
<feature type="non-terminal residue" evidence="3">
    <location>
        <position position="285"/>
    </location>
</feature>
<feature type="domain" description="Insertion element IS402-like" evidence="2">
    <location>
        <begin position="7"/>
        <end position="78"/>
    </location>
</feature>
<accession>A0ABX1IEZ1</accession>
<dbReference type="NCBIfam" id="NF033580">
    <property type="entry name" value="transpos_IS5_3"/>
    <property type="match status" value="1"/>
</dbReference>
<dbReference type="InterPro" id="IPR002559">
    <property type="entry name" value="Transposase_11"/>
</dbReference>
<dbReference type="Pfam" id="PF13340">
    <property type="entry name" value="DUF4096"/>
    <property type="match status" value="1"/>
</dbReference>
<keyword evidence="4" id="KW-1185">Reference proteome</keyword>
<dbReference type="PANTHER" id="PTHR30007:SF1">
    <property type="entry name" value="BLR1914 PROTEIN"/>
    <property type="match status" value="1"/>
</dbReference>
<organism evidence="3 4">
    <name type="scientific">Marichromatium bheemlicum</name>
    <dbReference type="NCBI Taxonomy" id="365339"/>
    <lineage>
        <taxon>Bacteria</taxon>
        <taxon>Pseudomonadati</taxon>
        <taxon>Pseudomonadota</taxon>
        <taxon>Gammaproteobacteria</taxon>
        <taxon>Chromatiales</taxon>
        <taxon>Chromatiaceae</taxon>
        <taxon>Marichromatium</taxon>
    </lineage>
</organism>
<comment type="caution">
    <text evidence="3">The sequence shown here is derived from an EMBL/GenBank/DDBJ whole genome shotgun (WGS) entry which is preliminary data.</text>
</comment>
<evidence type="ECO:0000313" key="4">
    <source>
        <dbReference type="Proteomes" id="UP000740754"/>
    </source>
</evidence>
<dbReference type="PANTHER" id="PTHR30007">
    <property type="entry name" value="PHP DOMAIN PROTEIN"/>
    <property type="match status" value="1"/>
</dbReference>
<evidence type="ECO:0000259" key="1">
    <source>
        <dbReference type="Pfam" id="PF01609"/>
    </source>
</evidence>